<dbReference type="GO" id="GO:0005524">
    <property type="term" value="F:ATP binding"/>
    <property type="evidence" value="ECO:0007669"/>
    <property type="project" value="UniProtKB-KW"/>
</dbReference>
<keyword evidence="9" id="KW-0324">Glycolysis</keyword>
<evidence type="ECO:0000256" key="5">
    <source>
        <dbReference type="ARBA" id="ARBA00022741"/>
    </source>
</evidence>
<proteinExistence type="inferred from homology"/>
<dbReference type="GO" id="GO:0006002">
    <property type="term" value="P:fructose 6-phosphate metabolic process"/>
    <property type="evidence" value="ECO:0007669"/>
    <property type="project" value="InterPro"/>
</dbReference>
<evidence type="ECO:0000256" key="12">
    <source>
        <dbReference type="ARBA" id="ARBA00048072"/>
    </source>
</evidence>
<accession>A0A858RGP5</accession>
<comment type="cofactor">
    <cofactor evidence="1">
        <name>Mg(2+)</name>
        <dbReference type="ChEBI" id="CHEBI:18420"/>
    </cofactor>
</comment>
<evidence type="ECO:0000259" key="13">
    <source>
        <dbReference type="Pfam" id="PF00365"/>
    </source>
</evidence>
<evidence type="ECO:0000256" key="2">
    <source>
        <dbReference type="ARBA" id="ARBA00003138"/>
    </source>
</evidence>
<keyword evidence="8" id="KW-0460">Magnesium</keyword>
<dbReference type="InterPro" id="IPR022953">
    <property type="entry name" value="ATP_PFK"/>
</dbReference>
<reference evidence="14 15" key="1">
    <citation type="submission" date="2020-04" db="EMBL/GenBank/DDBJ databases">
        <title>Luteolibacter sp. G-1-1-1 isolated from soil.</title>
        <authorList>
            <person name="Dahal R.H."/>
        </authorList>
    </citation>
    <scope>NUCLEOTIDE SEQUENCE [LARGE SCALE GENOMIC DNA]</scope>
    <source>
        <strain evidence="14 15">G-1-1-1</strain>
    </source>
</reference>
<dbReference type="InterPro" id="IPR012004">
    <property type="entry name" value="PyroP-dep_PFK_TP0108"/>
</dbReference>
<dbReference type="RefSeq" id="WP_169454011.1">
    <property type="nucleotide sequence ID" value="NZ_CP051774.1"/>
</dbReference>
<keyword evidence="4" id="KW-0479">Metal-binding</keyword>
<evidence type="ECO:0000256" key="3">
    <source>
        <dbReference type="ARBA" id="ARBA00022679"/>
    </source>
</evidence>
<dbReference type="InterPro" id="IPR000023">
    <property type="entry name" value="Phosphofructokinase_dom"/>
</dbReference>
<keyword evidence="7" id="KW-0067">ATP-binding</keyword>
<evidence type="ECO:0000256" key="10">
    <source>
        <dbReference type="ARBA" id="ARBA00038478"/>
    </source>
</evidence>
<comment type="similarity">
    <text evidence="10">Belongs to the phosphofructokinase type A (PFKA) family.</text>
</comment>
<protein>
    <submittedName>
        <fullName evidence="14">ATP-dependent 6-phosphofructokinase</fullName>
    </submittedName>
</protein>
<evidence type="ECO:0000256" key="6">
    <source>
        <dbReference type="ARBA" id="ARBA00022777"/>
    </source>
</evidence>
<organism evidence="14 15">
    <name type="scientific">Luteolibacter luteus</name>
    <dbReference type="NCBI Taxonomy" id="2728835"/>
    <lineage>
        <taxon>Bacteria</taxon>
        <taxon>Pseudomonadati</taxon>
        <taxon>Verrucomicrobiota</taxon>
        <taxon>Verrucomicrobiia</taxon>
        <taxon>Verrucomicrobiales</taxon>
        <taxon>Verrucomicrobiaceae</taxon>
        <taxon>Luteolibacter</taxon>
    </lineage>
</organism>
<dbReference type="Proteomes" id="UP000501812">
    <property type="component" value="Chromosome"/>
</dbReference>
<evidence type="ECO:0000256" key="4">
    <source>
        <dbReference type="ARBA" id="ARBA00022723"/>
    </source>
</evidence>
<dbReference type="PRINTS" id="PR00476">
    <property type="entry name" value="PHFRCTKINASE"/>
</dbReference>
<keyword evidence="6 14" id="KW-0418">Kinase</keyword>
<evidence type="ECO:0000256" key="8">
    <source>
        <dbReference type="ARBA" id="ARBA00022842"/>
    </source>
</evidence>
<dbReference type="Gene3D" id="3.40.50.450">
    <property type="match status" value="1"/>
</dbReference>
<evidence type="ECO:0000256" key="11">
    <source>
        <dbReference type="ARBA" id="ARBA00048070"/>
    </source>
</evidence>
<dbReference type="EMBL" id="CP051774">
    <property type="protein sequence ID" value="QJE95698.1"/>
    <property type="molecule type" value="Genomic_DNA"/>
</dbReference>
<keyword evidence="3" id="KW-0808">Transferase</keyword>
<dbReference type="NCBIfam" id="NF005301">
    <property type="entry name" value="PRK06830.1"/>
    <property type="match status" value="1"/>
</dbReference>
<dbReference type="InterPro" id="IPR035966">
    <property type="entry name" value="PKF_sf"/>
</dbReference>
<dbReference type="GO" id="GO:0046872">
    <property type="term" value="F:metal ion binding"/>
    <property type="evidence" value="ECO:0007669"/>
    <property type="project" value="UniProtKB-KW"/>
</dbReference>
<dbReference type="GO" id="GO:0047334">
    <property type="term" value="F:diphosphate-fructose-6-phosphate 1-phosphotransferase activity"/>
    <property type="evidence" value="ECO:0007669"/>
    <property type="project" value="UniProtKB-EC"/>
</dbReference>
<sequence>METPSLGQATIVSGLHHTVDDGLRIPERIESGSDPGILFELAGPREKIFFDPAKTRAGIVTCGGLCPGLNNVIRSLFLELHYGYGIAEVLGFRGGYAGLDPANGAEPATITPEYIEGIHRQGGTILGTSRGPVDIERAVDNLIRRGVNILFTVGGDGTQRGANALYQEARRRNHPLSVVGVPKTIDNDVGFVARTFGYFSAVEEAVRVLDRAHTEARSTPGGIGLVKLMGRHAGFITAGATIASQDVNFALIPEVPFRLDSFLEALEKRMRQKTHAVIAVAEGAGQELLECGEGAKDASGNLMLKDIGLFLKGQIERHFKEVGVPVVMRYFDPSYLVRSCPANCEDALLCDLFARHAVHAAMAGKTGVVIGFLHERFIHVPIELLAVHVKRLDPDSGWWRSVLAATGQPDCSV</sequence>
<gene>
    <name evidence="14" type="ORF">HHL09_07835</name>
</gene>
<dbReference type="SUPFAM" id="SSF53784">
    <property type="entry name" value="Phosphofructokinase"/>
    <property type="match status" value="1"/>
</dbReference>
<dbReference type="PIRSF" id="PIRSF000534">
    <property type="entry name" value="PPi_PFK_TP0108"/>
    <property type="match status" value="1"/>
</dbReference>
<comment type="catalytic activity">
    <reaction evidence="12">
        <text>beta-D-fructose 6-phosphate + diphosphate = beta-D-fructose 1,6-bisphosphate + phosphate + H(+)</text>
        <dbReference type="Rhea" id="RHEA:13613"/>
        <dbReference type="ChEBI" id="CHEBI:15378"/>
        <dbReference type="ChEBI" id="CHEBI:32966"/>
        <dbReference type="ChEBI" id="CHEBI:33019"/>
        <dbReference type="ChEBI" id="CHEBI:43474"/>
        <dbReference type="ChEBI" id="CHEBI:57634"/>
        <dbReference type="EC" id="2.7.1.90"/>
    </reaction>
</comment>
<comment type="function">
    <text evidence="2">Catalyzes the phosphorylation of D-fructose 6-phosphate, the first committing step of glycolysis. Uses inorganic phosphate (PPi) as phosphoryl donor instead of ATP like common ATP-dependent phosphofructokinases (ATP-PFKs), which renders the reaction reversible, and can thus function both in glycolysis and gluconeogenesis. Consistently, PPi-PFK can replace the enzymes of both the forward (ATP-PFK) and reverse (fructose-bisphosphatase (FBPase)) reactions.</text>
</comment>
<comment type="catalytic activity">
    <reaction evidence="11">
        <text>beta-D-fructose 6-phosphate + ATP = beta-D-fructose 1,6-bisphosphate + ADP + H(+)</text>
        <dbReference type="Rhea" id="RHEA:16109"/>
        <dbReference type="ChEBI" id="CHEBI:15378"/>
        <dbReference type="ChEBI" id="CHEBI:30616"/>
        <dbReference type="ChEBI" id="CHEBI:32966"/>
        <dbReference type="ChEBI" id="CHEBI:57634"/>
        <dbReference type="ChEBI" id="CHEBI:456216"/>
        <dbReference type="EC" id="2.7.1.11"/>
    </reaction>
</comment>
<keyword evidence="5" id="KW-0547">Nucleotide-binding</keyword>
<evidence type="ECO:0000313" key="15">
    <source>
        <dbReference type="Proteomes" id="UP000501812"/>
    </source>
</evidence>
<name>A0A858RGP5_9BACT</name>
<dbReference type="InterPro" id="IPR050929">
    <property type="entry name" value="PFKA"/>
</dbReference>
<dbReference type="GO" id="GO:0005737">
    <property type="term" value="C:cytoplasm"/>
    <property type="evidence" value="ECO:0007669"/>
    <property type="project" value="UniProtKB-ARBA"/>
</dbReference>
<evidence type="ECO:0000313" key="14">
    <source>
        <dbReference type="EMBL" id="QJE95698.1"/>
    </source>
</evidence>
<dbReference type="KEGG" id="luo:HHL09_07835"/>
<dbReference type="Pfam" id="PF00365">
    <property type="entry name" value="PFK"/>
    <property type="match status" value="1"/>
</dbReference>
<dbReference type="AlphaFoldDB" id="A0A858RGP5"/>
<dbReference type="PANTHER" id="PTHR45770">
    <property type="entry name" value="ATP-DEPENDENT 6-PHOSPHOFRUCTOKINASE 1"/>
    <property type="match status" value="1"/>
</dbReference>
<dbReference type="GO" id="GO:0003872">
    <property type="term" value="F:6-phosphofructokinase activity"/>
    <property type="evidence" value="ECO:0007669"/>
    <property type="project" value="UniProtKB-EC"/>
</dbReference>
<keyword evidence="15" id="KW-1185">Reference proteome</keyword>
<feature type="domain" description="Phosphofructokinase" evidence="13">
    <location>
        <begin position="56"/>
        <end position="360"/>
    </location>
</feature>
<evidence type="ECO:0000256" key="9">
    <source>
        <dbReference type="ARBA" id="ARBA00023152"/>
    </source>
</evidence>
<evidence type="ECO:0000256" key="7">
    <source>
        <dbReference type="ARBA" id="ARBA00022840"/>
    </source>
</evidence>
<dbReference type="UniPathway" id="UPA00109">
    <property type="reaction ID" value="UER00182"/>
</dbReference>
<evidence type="ECO:0000256" key="1">
    <source>
        <dbReference type="ARBA" id="ARBA00001946"/>
    </source>
</evidence>